<comment type="function">
    <text evidence="1 9">Directs the termination of nascent peptide synthesis (translation) in response to the termination codons UAA, UAG and UGA.</text>
</comment>
<gene>
    <name evidence="9" type="primary">prf1</name>
    <name evidence="13" type="ORF">CSUB_C0865</name>
    <name evidence="12" type="ORF">HGMM_F33G03C43</name>
    <name evidence="11" type="ORF">HGMM_F35E02C13</name>
</gene>
<evidence type="ECO:0000256" key="8">
    <source>
        <dbReference type="ARBA" id="ARBA00031168"/>
    </source>
</evidence>
<dbReference type="InterPro" id="IPR005142">
    <property type="entry name" value="eRF1_3"/>
</dbReference>
<organism evidence="11 14">
    <name type="scientific">Caldiarchaeum subterraneum</name>
    <dbReference type="NCBI Taxonomy" id="311458"/>
    <lineage>
        <taxon>Archaea</taxon>
        <taxon>Nitrososphaerota</taxon>
        <taxon>Candidatus Caldarchaeales</taxon>
        <taxon>Candidatus Caldarchaeaceae</taxon>
        <taxon>Candidatus Caldarchaeum</taxon>
    </lineage>
</organism>
<dbReference type="GO" id="GO:0016149">
    <property type="term" value="F:translation release factor activity, codon specific"/>
    <property type="evidence" value="ECO:0007669"/>
    <property type="project" value="UniProtKB-UniRule"/>
</dbReference>
<comment type="similarity">
    <text evidence="3 9">Belongs to the eukaryotic release factor 1 family.</text>
</comment>
<dbReference type="PANTHER" id="PTHR10113">
    <property type="entry name" value="PEPTIDE CHAIN RELEASE FACTOR SUBUNIT 1"/>
    <property type="match status" value="1"/>
</dbReference>
<dbReference type="FunFam" id="3.30.960.10:FF:000003">
    <property type="entry name" value="Peptide chain release factor subunit 1"/>
    <property type="match status" value="1"/>
</dbReference>
<dbReference type="InterPro" id="IPR020918">
    <property type="entry name" value="Peptide_chain-rel_aRF1"/>
</dbReference>
<dbReference type="STRING" id="311458.CSUB_C0865"/>
<evidence type="ECO:0000256" key="3">
    <source>
        <dbReference type="ARBA" id="ARBA00005326"/>
    </source>
</evidence>
<dbReference type="HAMAP" id="MF_00424">
    <property type="entry name" value="Rel_fact_arch_1"/>
    <property type="match status" value="1"/>
</dbReference>
<evidence type="ECO:0000313" key="11">
    <source>
        <dbReference type="EMBL" id="BAJ47850.1"/>
    </source>
</evidence>
<dbReference type="Pfam" id="PF03465">
    <property type="entry name" value="eRF1_3"/>
    <property type="match status" value="1"/>
</dbReference>
<comment type="subunit">
    <text evidence="4 9">Heterodimer of two subunits, one of which binds GTP.</text>
</comment>
<dbReference type="Gene3D" id="3.30.960.10">
    <property type="entry name" value="eRF1 domain 1"/>
    <property type="match status" value="1"/>
</dbReference>
<sequence length="421" mass="47440">MSFMSLRRDSVSLYQFRRLLETIERLEGRGTELVTLYVPPDKSISDVINYLRQEYATAANIKSKQTRKNVQDAIESAIQRLKLFDNPGPTGLVIFSGAIPQNSGQTSKIEVYHVIPPEPITTFLYRCDSRFHTEPLKELLREKAVYGVIVIDNEEAAVAVVKGRSISELKTYTSGVPGKHHAGGQSARRFERLREMTLNDFYKRVAEKANEIFLQYPELKGVILAGPGPTKEVFAQGEYLHYSLRDKIHIVDTSYSGESGVREAVAKSADFLKEVRMVEEQRLIQRLMSEATRADGLAVYGEKQVREALRKNMVELLLISEDLDRLEVKIKCQNCGYETVFTIDSGELQTEVPKKLAEKCPVCQNQTLALAETTPLIDKLIAEAENMGVRVELISSEHEEGEMFRKAFGGVAGFLRHRGGY</sequence>
<accession>E6N6D1</accession>
<reference evidence="11 14" key="1">
    <citation type="journal article" date="2005" name="Environ. Microbiol.">
        <title>Genetic and functional properties of uncultivated thermophilic crenarchaeotes from a subsurface gold mine as revealed by analysis of genome fragments.</title>
        <authorList>
            <person name="Nunoura T."/>
            <person name="Hirayama H."/>
            <person name="Takami H."/>
            <person name="Oida H."/>
            <person name="Nishi S."/>
            <person name="Shimamura S."/>
            <person name="Suzuki Y."/>
            <person name="Inagaki F."/>
            <person name="Takai K."/>
            <person name="Nealson K.H."/>
            <person name="Horikoshi K."/>
        </authorList>
    </citation>
    <scope>NUCLEOTIDE SEQUENCE [LARGE SCALE GENOMIC DNA]</scope>
</reference>
<dbReference type="SMART" id="SM01194">
    <property type="entry name" value="eRF1_1"/>
    <property type="match status" value="1"/>
</dbReference>
<dbReference type="Gene3D" id="3.30.420.60">
    <property type="entry name" value="eRF1 domain 2"/>
    <property type="match status" value="1"/>
</dbReference>
<evidence type="ECO:0000259" key="10">
    <source>
        <dbReference type="SMART" id="SM01194"/>
    </source>
</evidence>
<evidence type="ECO:0000313" key="12">
    <source>
        <dbReference type="EMBL" id="BAJ47931.1"/>
    </source>
</evidence>
<dbReference type="Pfam" id="PF03463">
    <property type="entry name" value="eRF1_1"/>
    <property type="match status" value="1"/>
</dbReference>
<feature type="domain" description="eRF1/Pelota-like N-terminal" evidence="10">
    <location>
        <begin position="4"/>
        <end position="141"/>
    </location>
</feature>
<evidence type="ECO:0000256" key="2">
    <source>
        <dbReference type="ARBA" id="ARBA00004496"/>
    </source>
</evidence>
<dbReference type="EMBL" id="BA000048">
    <property type="protein sequence ID" value="BAJ50722.1"/>
    <property type="molecule type" value="Genomic_DNA"/>
</dbReference>
<dbReference type="InterPro" id="IPR042226">
    <property type="entry name" value="eFR1_2_sf"/>
</dbReference>
<evidence type="ECO:0000256" key="7">
    <source>
        <dbReference type="ARBA" id="ARBA00022917"/>
    </source>
</evidence>
<dbReference type="InterPro" id="IPR029064">
    <property type="entry name" value="Ribosomal_eL30-like_sf"/>
</dbReference>
<dbReference type="SUPFAM" id="SSF53137">
    <property type="entry name" value="Translational machinery components"/>
    <property type="match status" value="1"/>
</dbReference>
<dbReference type="InterPro" id="IPR024049">
    <property type="entry name" value="eRF1_1_sf"/>
</dbReference>
<comment type="subcellular location">
    <subcellularLocation>
        <location evidence="2 9">Cytoplasm</location>
    </subcellularLocation>
</comment>
<dbReference type="KEGG" id="csu:CSUB_C0865"/>
<dbReference type="NCBIfam" id="TIGR03676">
    <property type="entry name" value="aRF1_eRF1"/>
    <property type="match status" value="1"/>
</dbReference>
<dbReference type="InterPro" id="IPR004403">
    <property type="entry name" value="Peptide_chain-rel_eRF1/aRF1"/>
</dbReference>
<dbReference type="EMBL" id="AP011849">
    <property type="protein sequence ID" value="BAJ47931.1"/>
    <property type="molecule type" value="Genomic_DNA"/>
</dbReference>
<keyword evidence="7 9" id="KW-0648">Protein biosynthesis</keyword>
<protein>
    <recommendedName>
        <fullName evidence="5 9">Peptide chain release factor subunit 1</fullName>
    </recommendedName>
    <alternativeName>
        <fullName evidence="8 9">Translation termination factor aRF1</fullName>
    </alternativeName>
</protein>
<dbReference type="FunFam" id="3.30.420.60:FF:000003">
    <property type="entry name" value="Peptide chain release factor subunit 1"/>
    <property type="match status" value="1"/>
</dbReference>
<evidence type="ECO:0000256" key="4">
    <source>
        <dbReference type="ARBA" id="ARBA00011520"/>
    </source>
</evidence>
<dbReference type="EMBL" id="AP011848">
    <property type="protein sequence ID" value="BAJ47850.1"/>
    <property type="molecule type" value="Genomic_DNA"/>
</dbReference>
<dbReference type="Pfam" id="PF03464">
    <property type="entry name" value="eRF1_2"/>
    <property type="match status" value="1"/>
</dbReference>
<proteinExistence type="inferred from homology"/>
<evidence type="ECO:0000256" key="1">
    <source>
        <dbReference type="ARBA" id="ARBA00002832"/>
    </source>
</evidence>
<evidence type="ECO:0000256" key="9">
    <source>
        <dbReference type="HAMAP-Rule" id="MF_00424"/>
    </source>
</evidence>
<name>E6N6D1_CALS0</name>
<dbReference type="SUPFAM" id="SSF55315">
    <property type="entry name" value="L30e-like"/>
    <property type="match status" value="1"/>
</dbReference>
<dbReference type="SUPFAM" id="SSF55481">
    <property type="entry name" value="N-terminal domain of eukaryotic peptide chain release factor subunit 1, ERF1"/>
    <property type="match status" value="1"/>
</dbReference>
<evidence type="ECO:0000256" key="6">
    <source>
        <dbReference type="ARBA" id="ARBA00022490"/>
    </source>
</evidence>
<dbReference type="InterPro" id="IPR005140">
    <property type="entry name" value="eRF1_Pelota-like_N"/>
</dbReference>
<reference evidence="11 14" key="2">
    <citation type="journal article" date="2011" name="Nucleic Acids Res.">
        <title>Insights into the evolution of Archaea and eukaryotic protein modifier systems revealed by the genome of a novel archaeal group.</title>
        <authorList>
            <person name="Nunoura T."/>
            <person name="Takaki Y."/>
            <person name="Kakuta J."/>
            <person name="Nishi S."/>
            <person name="Sugahara J."/>
            <person name="Kazama H."/>
            <person name="Chee G."/>
            <person name="Hattori M."/>
            <person name="Kanai A."/>
            <person name="Atomi H."/>
            <person name="Takai K."/>
            <person name="Takami H."/>
        </authorList>
    </citation>
    <scope>NUCLEOTIDE SEQUENCE [LARGE SCALE GENOMIC DNA]</scope>
</reference>
<evidence type="ECO:0000313" key="14">
    <source>
        <dbReference type="Proteomes" id="UP000008120"/>
    </source>
</evidence>
<evidence type="ECO:0000256" key="5">
    <source>
        <dbReference type="ARBA" id="ARBA00019723"/>
    </source>
</evidence>
<keyword evidence="6 9" id="KW-0963">Cytoplasm</keyword>
<dbReference type="InterPro" id="IPR005141">
    <property type="entry name" value="eRF1_2"/>
</dbReference>
<dbReference type="Gene3D" id="3.30.1330.30">
    <property type="match status" value="1"/>
</dbReference>
<dbReference type="GO" id="GO:0005737">
    <property type="term" value="C:cytoplasm"/>
    <property type="evidence" value="ECO:0007669"/>
    <property type="project" value="UniProtKB-SubCell"/>
</dbReference>
<dbReference type="Proteomes" id="UP000008120">
    <property type="component" value="Chromosome"/>
</dbReference>
<dbReference type="AlphaFoldDB" id="E6N6D1"/>
<evidence type="ECO:0000313" key="13">
    <source>
        <dbReference type="EMBL" id="BAJ50722.1"/>
    </source>
</evidence>